<sequence>MPLLPLLLLSTLLLGACQPQSLTTRPETPAVLLPAAAVDLAALPAPEQLGRWRLDGDVVSSDQRLLHYRHSDGWQVQVAVQGFPGGWELMTPQRAVASFYGQQRALMAARLPAIWPRPLPWQQEQIEQLPQRPFPLFSGMVAAEPGQLWLLVSAQNGLFVRVYSSDLDRDGLAPLLWALIDSLAGSASTDA</sequence>
<name>A0ABV4AIG0_9GAMM</name>
<proteinExistence type="predicted"/>
<evidence type="ECO:0008006" key="3">
    <source>
        <dbReference type="Google" id="ProtNLM"/>
    </source>
</evidence>
<accession>A0ABV4AIG0</accession>
<dbReference type="RefSeq" id="WP_369455568.1">
    <property type="nucleotide sequence ID" value="NZ_JBGCUO010000001.1"/>
</dbReference>
<gene>
    <name evidence="1" type="ORF">AB5I84_09255</name>
</gene>
<evidence type="ECO:0000313" key="2">
    <source>
        <dbReference type="Proteomes" id="UP001562065"/>
    </source>
</evidence>
<comment type="caution">
    <text evidence="1">The sequence shown here is derived from an EMBL/GenBank/DDBJ whole genome shotgun (WGS) entry which is preliminary data.</text>
</comment>
<evidence type="ECO:0000313" key="1">
    <source>
        <dbReference type="EMBL" id="MEY1662332.1"/>
    </source>
</evidence>
<dbReference type="Proteomes" id="UP001562065">
    <property type="component" value="Unassembled WGS sequence"/>
</dbReference>
<keyword evidence="2" id="KW-1185">Reference proteome</keyword>
<protein>
    <recommendedName>
        <fullName evidence="3">Lipoprotein</fullName>
    </recommendedName>
</protein>
<organism evidence="1 2">
    <name type="scientific">Isoalcanivorax beigongshangi</name>
    <dbReference type="NCBI Taxonomy" id="3238810"/>
    <lineage>
        <taxon>Bacteria</taxon>
        <taxon>Pseudomonadati</taxon>
        <taxon>Pseudomonadota</taxon>
        <taxon>Gammaproteobacteria</taxon>
        <taxon>Oceanospirillales</taxon>
        <taxon>Alcanivoracaceae</taxon>
        <taxon>Isoalcanivorax</taxon>
    </lineage>
</organism>
<reference evidence="1 2" key="1">
    <citation type="submission" date="2024-07" db="EMBL/GenBank/DDBJ databases">
        <authorList>
            <person name="Ren Q."/>
        </authorList>
    </citation>
    <scope>NUCLEOTIDE SEQUENCE [LARGE SCALE GENOMIC DNA]</scope>
    <source>
        <strain evidence="1 2">REN37</strain>
    </source>
</reference>
<dbReference type="EMBL" id="JBGCUO010000001">
    <property type="protein sequence ID" value="MEY1662332.1"/>
    <property type="molecule type" value="Genomic_DNA"/>
</dbReference>